<evidence type="ECO:0000313" key="3">
    <source>
        <dbReference type="Proteomes" id="UP000681722"/>
    </source>
</evidence>
<gene>
    <name evidence="2" type="ORF">SRO942_LOCUS42579</name>
</gene>
<dbReference type="AlphaFoldDB" id="A0A8S2WRL7"/>
<evidence type="ECO:0000256" key="1">
    <source>
        <dbReference type="SAM" id="MobiDB-lite"/>
    </source>
</evidence>
<name>A0A8S2WRL7_9BILA</name>
<feature type="region of interest" description="Disordered" evidence="1">
    <location>
        <begin position="1"/>
        <end position="33"/>
    </location>
</feature>
<evidence type="ECO:0000313" key="2">
    <source>
        <dbReference type="EMBL" id="CAF4457778.1"/>
    </source>
</evidence>
<accession>A0A8S2WRL7</accession>
<dbReference type="EMBL" id="CAJOBC010098985">
    <property type="protein sequence ID" value="CAF4457778.1"/>
    <property type="molecule type" value="Genomic_DNA"/>
</dbReference>
<dbReference type="Proteomes" id="UP000681722">
    <property type="component" value="Unassembled WGS sequence"/>
</dbReference>
<dbReference type="OrthoDB" id="10425485at2759"/>
<organism evidence="2 3">
    <name type="scientific">Didymodactylos carnosus</name>
    <dbReference type="NCBI Taxonomy" id="1234261"/>
    <lineage>
        <taxon>Eukaryota</taxon>
        <taxon>Metazoa</taxon>
        <taxon>Spiralia</taxon>
        <taxon>Gnathifera</taxon>
        <taxon>Rotifera</taxon>
        <taxon>Eurotatoria</taxon>
        <taxon>Bdelloidea</taxon>
        <taxon>Philodinida</taxon>
        <taxon>Philodinidae</taxon>
        <taxon>Didymodactylos</taxon>
    </lineage>
</organism>
<sequence length="126" mass="14925">MKRKTHIEESSSDDQSSKQVLENKLDKQSNEEKVEGKQTIWNQITREQFISAVKELGSDKKQLDKEIWRFNEFTRSKDSIWGRLISKLKLNQAEIVRHSLYNVCRRNRQKIENDMSETRLDAVGEN</sequence>
<feature type="compositionally biased region" description="Basic and acidic residues" evidence="1">
    <location>
        <begin position="21"/>
        <end position="33"/>
    </location>
</feature>
<reference evidence="2" key="1">
    <citation type="submission" date="2021-02" db="EMBL/GenBank/DDBJ databases">
        <authorList>
            <person name="Nowell W R."/>
        </authorList>
    </citation>
    <scope>NUCLEOTIDE SEQUENCE</scope>
</reference>
<comment type="caution">
    <text evidence="2">The sequence shown here is derived from an EMBL/GenBank/DDBJ whole genome shotgun (WGS) entry which is preliminary data.</text>
</comment>
<proteinExistence type="predicted"/>
<protein>
    <submittedName>
        <fullName evidence="2">Uncharacterized protein</fullName>
    </submittedName>
</protein>
<feature type="non-terminal residue" evidence="2">
    <location>
        <position position="126"/>
    </location>
</feature>